<protein>
    <recommendedName>
        <fullName evidence="1">SAP domain-containing protein</fullName>
    </recommendedName>
</protein>
<dbReference type="RefSeq" id="WP_020281726.1">
    <property type="nucleotide sequence ID" value="NZ_AZED01000008.1"/>
</dbReference>
<dbReference type="STRING" id="1423780.FD05_GL000098"/>
<dbReference type="PROSITE" id="PS50800">
    <property type="entry name" value="SAP"/>
    <property type="match status" value="1"/>
</dbReference>
<dbReference type="OrthoDB" id="9778090at2"/>
<feature type="domain" description="SAP" evidence="1">
    <location>
        <begin position="10"/>
        <end position="44"/>
    </location>
</feature>
<accession>S4NN65</accession>
<dbReference type="Proteomes" id="UP000016361">
    <property type="component" value="Unassembled WGS sequence"/>
</dbReference>
<dbReference type="Pfam" id="PF18953">
    <property type="entry name" value="SAP_new25"/>
    <property type="match status" value="1"/>
</dbReference>
<organism evidence="2 3">
    <name type="scientific">Lentilactobacillus otakiensis DSM 19908 = JCM 15040</name>
    <dbReference type="NCBI Taxonomy" id="1423780"/>
    <lineage>
        <taxon>Bacteria</taxon>
        <taxon>Bacillati</taxon>
        <taxon>Bacillota</taxon>
        <taxon>Bacilli</taxon>
        <taxon>Lactobacillales</taxon>
        <taxon>Lactobacillaceae</taxon>
        <taxon>Lentilactobacillus</taxon>
    </lineage>
</organism>
<evidence type="ECO:0000313" key="2">
    <source>
        <dbReference type="EMBL" id="GAD17286.1"/>
    </source>
</evidence>
<comment type="caution">
    <text evidence="2">The sequence shown here is derived from an EMBL/GenBank/DDBJ whole genome shotgun (WGS) entry which is preliminary data.</text>
</comment>
<sequence length="209" mass="23811">MSLTVEKFKSTYFYKTELVQLCRKYGLPTYGTKAELNTYILKYLSGVPSSDIKPARSLIHQKALTADKIKLDTPLVGSGFKFNSGSRQFFCNYFGTTHFSFTKQMAALMRKAERENDTEITVGDLIEFLNRGEKQKVINSPEESTYQWNNFVKDFFSDPATAKYTNKMAVAAILWNKVKLSDDPKVYSYQLLSQYASSLENIKDGNSQS</sequence>
<keyword evidence="3" id="KW-1185">Reference proteome</keyword>
<proteinExistence type="predicted"/>
<evidence type="ECO:0000259" key="1">
    <source>
        <dbReference type="PROSITE" id="PS50800"/>
    </source>
</evidence>
<dbReference type="PATRIC" id="fig|1423780.4.peg.97"/>
<dbReference type="AlphaFoldDB" id="S4NN65"/>
<dbReference type="eggNOG" id="COG2207">
    <property type="taxonomic scope" value="Bacteria"/>
</dbReference>
<dbReference type="EMBL" id="BASH01000006">
    <property type="protein sequence ID" value="GAD17286.1"/>
    <property type="molecule type" value="Genomic_DNA"/>
</dbReference>
<dbReference type="GeneID" id="301047394"/>
<gene>
    <name evidence="2" type="ORF">LOT_1824</name>
</gene>
<name>S4NN65_9LACO</name>
<dbReference type="InterPro" id="IPR003034">
    <property type="entry name" value="SAP_dom"/>
</dbReference>
<evidence type="ECO:0000313" key="3">
    <source>
        <dbReference type="Proteomes" id="UP000016361"/>
    </source>
</evidence>
<reference evidence="3" key="1">
    <citation type="journal article" date="2013" name="Genome Announc.">
        <title>Draft Genome Sequence of D-Branched-Chain Amino Acid Producer Lactobacillus otakiensis JCM 15040T, Isolated from a Traditional Japanese Pickle.</title>
        <authorList>
            <person name="Doi K."/>
            <person name="Mori K."/>
            <person name="Mutaguchi Y."/>
            <person name="Tashiro K."/>
            <person name="Fujino Y."/>
            <person name="Ohmori T."/>
            <person name="Kuhara S."/>
            <person name="Ohshima T."/>
        </authorList>
    </citation>
    <scope>NUCLEOTIDE SEQUENCE [LARGE SCALE GENOMIC DNA]</scope>
    <source>
        <strain evidence="3">JCM 15040</strain>
    </source>
</reference>